<evidence type="ECO:0000313" key="1">
    <source>
        <dbReference type="EMBL" id="BAU52965.1"/>
    </source>
</evidence>
<dbReference type="RefSeq" id="WP_157750450.1">
    <property type="nucleotide sequence ID" value="NZ_AP017313.1"/>
</dbReference>
<proteinExistence type="predicted"/>
<dbReference type="EMBL" id="AP017313">
    <property type="protein sequence ID" value="BAU52965.1"/>
    <property type="molecule type" value="Genomic_DNA"/>
</dbReference>
<evidence type="ECO:0000313" key="2">
    <source>
        <dbReference type="Proteomes" id="UP000218263"/>
    </source>
</evidence>
<dbReference type="Proteomes" id="UP000218263">
    <property type="component" value="Chromosome"/>
</dbReference>
<name>A0A125T2F3_9SPHI</name>
<reference evidence="1 2" key="1">
    <citation type="submission" date="2015-12" db="EMBL/GenBank/DDBJ databases">
        <title>Genome sequence of Mucilaginibacter gotjawali.</title>
        <authorList>
            <person name="Lee J.S."/>
            <person name="Lee K.C."/>
            <person name="Kim K.K."/>
            <person name="Lee B.W."/>
        </authorList>
    </citation>
    <scope>NUCLEOTIDE SEQUENCE [LARGE SCALE GENOMIC DNA]</scope>
    <source>
        <strain evidence="1 2">SA3-7</strain>
    </source>
</reference>
<dbReference type="KEGG" id="mgot:MgSA37_01132"/>
<gene>
    <name evidence="1" type="ORF">MgSA37_01132</name>
</gene>
<sequence>MIALSTSPINLSMLRKLNTWYTIADGNWSNPNIWVGNAKRKYSIPQPGDNVCVNNSVILDVNNLTVNNLSGAGDLIFGTSSKTLNISGELNMVGSLDMSNAAHQLLLYGYSNYIALFIPGTSGTVNYVSTSAYQSVMPATYQNLTISGTGTSQLIGDVIVNGNLILSGNPNTGAGGILELSNCSFTVYGTSTFNQPSLLSKNSNVGNTLFVGAVSANGGDNKRFNLSGNPNMEFRGGLSLNQNSQQSNLGTGLMSFTTNNQNLNGTSTFNFGANIFIGSGITLTITGNGINSFGTITGEDSSSTLNNNSQLYLFNNTLPMSTGGVFNYMNTTPSTIGFCCNGNLTIPLNTFYNLDIQGTGVKTLGANTTVNNNLTLENSGNLECSSYSLSVTGVTVANQPSLLSKNSNSGYLLFEGNVTGLGGDSKRFDFTGNPNIEFRNGFSLNQKASGNTLGTGVISFTTNNQNFAYTSGQTIVSNPILISGAITVVFSGPLSGGYFDLLNTVNGTISGSTWNNECYSKYENEQEPMQIGTLICNSISNTFEYGRSGNQDINPVTYLNLTLSTNGSKRLLGNVSVLDSYILSSPAILDSNGYALTNP</sequence>
<dbReference type="OrthoDB" id="791765at2"/>
<dbReference type="AlphaFoldDB" id="A0A125T2F3"/>
<keyword evidence="2" id="KW-1185">Reference proteome</keyword>
<organism evidence="1 2">
    <name type="scientific">Mucilaginibacter gotjawali</name>
    <dbReference type="NCBI Taxonomy" id="1550579"/>
    <lineage>
        <taxon>Bacteria</taxon>
        <taxon>Pseudomonadati</taxon>
        <taxon>Bacteroidota</taxon>
        <taxon>Sphingobacteriia</taxon>
        <taxon>Sphingobacteriales</taxon>
        <taxon>Sphingobacteriaceae</taxon>
        <taxon>Mucilaginibacter</taxon>
    </lineage>
</organism>
<accession>A0A125T2F3</accession>
<protein>
    <submittedName>
        <fullName evidence="1">Uncharacterized protein</fullName>
    </submittedName>
</protein>